<reference evidence="4 6" key="2">
    <citation type="submission" date="2017-09" db="EMBL/GenBank/DDBJ databases">
        <title>Bacterial strain isolated from the female urinary microbiota.</title>
        <authorList>
            <person name="Thomas-White K."/>
            <person name="Kumar N."/>
            <person name="Forster S."/>
            <person name="Putonti C."/>
            <person name="Lawley T."/>
            <person name="Wolfe A.J."/>
        </authorList>
    </citation>
    <scope>NUCLEOTIDE SEQUENCE [LARGE SCALE GENOMIC DNA]</scope>
    <source>
        <strain evidence="4 6">UMB0818</strain>
    </source>
</reference>
<feature type="domain" description="SHSP" evidence="3">
    <location>
        <begin position="27"/>
        <end position="143"/>
    </location>
</feature>
<dbReference type="InterPro" id="IPR002068">
    <property type="entry name" value="A-crystallin/Hsp20_dom"/>
</dbReference>
<dbReference type="PANTHER" id="PTHR11527">
    <property type="entry name" value="HEAT-SHOCK PROTEIN 20 FAMILY MEMBER"/>
    <property type="match status" value="1"/>
</dbReference>
<comment type="caution">
    <text evidence="5">The sequence shown here is derived from an EMBL/GenBank/DDBJ whole genome shotgun (WGS) entry which is preliminary data.</text>
</comment>
<evidence type="ECO:0000313" key="6">
    <source>
        <dbReference type="Proteomes" id="UP000235661"/>
    </source>
</evidence>
<dbReference type="STRING" id="1122992.GCA_000455445_02188"/>
<proteinExistence type="inferred from homology"/>
<evidence type="ECO:0000256" key="2">
    <source>
        <dbReference type="RuleBase" id="RU003616"/>
    </source>
</evidence>
<accession>A0A2K0XF56</accession>
<evidence type="ECO:0000313" key="4">
    <source>
        <dbReference type="EMBL" id="PMC07745.1"/>
    </source>
</evidence>
<dbReference type="InterPro" id="IPR008978">
    <property type="entry name" value="HSP20-like_chaperone"/>
</dbReference>
<evidence type="ECO:0000313" key="5">
    <source>
        <dbReference type="EMBL" id="PNP93153.1"/>
    </source>
</evidence>
<dbReference type="Proteomes" id="UP000236634">
    <property type="component" value="Unassembled WGS sequence"/>
</dbReference>
<dbReference type="GeneID" id="93331282"/>
<dbReference type="Proteomes" id="UP000235661">
    <property type="component" value="Unassembled WGS sequence"/>
</dbReference>
<evidence type="ECO:0000259" key="3">
    <source>
        <dbReference type="PROSITE" id="PS01031"/>
    </source>
</evidence>
<protein>
    <submittedName>
        <fullName evidence="5">Heat-shock protein</fullName>
    </submittedName>
    <submittedName>
        <fullName evidence="4">Hsp20/alpha crystallin family protein</fullName>
    </submittedName>
</protein>
<evidence type="ECO:0000256" key="1">
    <source>
        <dbReference type="PROSITE-ProRule" id="PRU00285"/>
    </source>
</evidence>
<gene>
    <name evidence="5" type="ORF">BFS16_09520</name>
    <name evidence="4" type="ORF">CJ232_10440</name>
</gene>
<dbReference type="RefSeq" id="WP_025071501.1">
    <property type="nucleotide sequence ID" value="NZ_CALTZV010000009.1"/>
</dbReference>
<dbReference type="AlphaFoldDB" id="A0A2K0XF56"/>
<reference evidence="5 7" key="1">
    <citation type="submission" date="2017-03" db="EMBL/GenBank/DDBJ databases">
        <authorList>
            <person name="Afonso C.L."/>
            <person name="Miller P.J."/>
            <person name="Scott M.A."/>
            <person name="Spackman E."/>
            <person name="Goraichik I."/>
            <person name="Dimitrov K.M."/>
            <person name="Suarez D.L."/>
            <person name="Swayne D.E."/>
        </authorList>
    </citation>
    <scope>NUCLEOTIDE SEQUENCE [LARGE SCALE GENOMIC DNA]</scope>
    <source>
        <strain evidence="5 7">DNF00076</strain>
    </source>
</reference>
<dbReference type="EMBL" id="PNGI01000030">
    <property type="protein sequence ID" value="PMC07745.1"/>
    <property type="molecule type" value="Genomic_DNA"/>
</dbReference>
<dbReference type="Pfam" id="PF00011">
    <property type="entry name" value="HSP20"/>
    <property type="match status" value="1"/>
</dbReference>
<evidence type="ECO:0000313" key="7">
    <source>
        <dbReference type="Proteomes" id="UP000236634"/>
    </source>
</evidence>
<dbReference type="PROSITE" id="PS01031">
    <property type="entry name" value="SHSP"/>
    <property type="match status" value="1"/>
</dbReference>
<dbReference type="Gene3D" id="2.60.40.790">
    <property type="match status" value="1"/>
</dbReference>
<sequence>MIMLPVRNRNSWLPSVFDDFFDTGLAPRLNSTAPAINVIAHDGEYVVELAAPGLKKDDFIVNIDNDGNLTIKMEKKVENKEEDKKAHYLRREFSYSSFEQTLILPDDVDKEKICAKMSDGVLTVTLPKREEIVQTLGKQITVE</sequence>
<dbReference type="EMBL" id="NBAX01000008">
    <property type="protein sequence ID" value="PNP93153.1"/>
    <property type="molecule type" value="Genomic_DNA"/>
</dbReference>
<dbReference type="InterPro" id="IPR031107">
    <property type="entry name" value="Small_HSP"/>
</dbReference>
<dbReference type="SUPFAM" id="SSF49764">
    <property type="entry name" value="HSP20-like chaperones"/>
    <property type="match status" value="1"/>
</dbReference>
<comment type="similarity">
    <text evidence="1 2">Belongs to the small heat shock protein (HSP20) family.</text>
</comment>
<organism evidence="5 7">
    <name type="scientific">Hoylesella timonensis</name>
    <dbReference type="NCBI Taxonomy" id="386414"/>
    <lineage>
        <taxon>Bacteria</taxon>
        <taxon>Pseudomonadati</taxon>
        <taxon>Bacteroidota</taxon>
        <taxon>Bacteroidia</taxon>
        <taxon>Bacteroidales</taxon>
        <taxon>Prevotellaceae</taxon>
        <taxon>Hoylesella</taxon>
    </lineage>
</organism>
<dbReference type="CDD" id="cd06464">
    <property type="entry name" value="ACD_sHsps-like"/>
    <property type="match status" value="1"/>
</dbReference>
<name>A0A2K0XF56_9BACT</name>